<sequence>MSLTTLGGVSQTNGIITGGLTADRTTALDTPQFQASYSPFAGYSLSDAFTSTTFGSGQLSGDSTVSNGNGVVSFARLTGAVEDYLALYQQSTYTSSIKGSGYTTAKYGGTAGWQHTIVNG</sequence>
<organism evidence="1 2">
    <name type="scientific">Sphingomonas melonis</name>
    <dbReference type="NCBI Taxonomy" id="152682"/>
    <lineage>
        <taxon>Bacteria</taxon>
        <taxon>Pseudomonadati</taxon>
        <taxon>Pseudomonadota</taxon>
        <taxon>Alphaproteobacteria</taxon>
        <taxon>Sphingomonadales</taxon>
        <taxon>Sphingomonadaceae</taxon>
        <taxon>Sphingomonas</taxon>
    </lineage>
</organism>
<dbReference type="RefSeq" id="WP_179509457.1">
    <property type="nucleotide sequence ID" value="NZ_JACCBY010000004.1"/>
</dbReference>
<proteinExistence type="predicted"/>
<comment type="caution">
    <text evidence="1">The sequence shown here is derived from an EMBL/GenBank/DDBJ whole genome shotgun (WGS) entry which is preliminary data.</text>
</comment>
<dbReference type="EMBL" id="JACCBY010000004">
    <property type="protein sequence ID" value="NYD90996.1"/>
    <property type="molecule type" value="Genomic_DNA"/>
</dbReference>
<dbReference type="Proteomes" id="UP000517753">
    <property type="component" value="Unassembled WGS sequence"/>
</dbReference>
<protein>
    <submittedName>
        <fullName evidence="1">Uncharacterized protein</fullName>
    </submittedName>
</protein>
<keyword evidence="2" id="KW-1185">Reference proteome</keyword>
<dbReference type="AlphaFoldDB" id="A0A7Y9K2I3"/>
<reference evidence="1 2" key="1">
    <citation type="submission" date="2020-08" db="EMBL/GenBank/DDBJ databases">
        <title>The Agave Microbiome: Exploring the role of microbial communities in plant adaptations to desert environments.</title>
        <authorList>
            <person name="Partida-Martinez L.P."/>
        </authorList>
    </citation>
    <scope>NUCLEOTIDE SEQUENCE [LARGE SCALE GENOMIC DNA]</scope>
    <source>
        <strain evidence="1 2">AS2.3</strain>
    </source>
</reference>
<evidence type="ECO:0000313" key="2">
    <source>
        <dbReference type="Proteomes" id="UP000517753"/>
    </source>
</evidence>
<accession>A0A7Y9K2I3</accession>
<evidence type="ECO:0000313" key="1">
    <source>
        <dbReference type="EMBL" id="NYD90996.1"/>
    </source>
</evidence>
<gene>
    <name evidence="1" type="ORF">HD841_002803</name>
</gene>
<name>A0A7Y9K2I3_9SPHN</name>